<evidence type="ECO:0000256" key="1">
    <source>
        <dbReference type="SAM" id="Phobius"/>
    </source>
</evidence>
<comment type="caution">
    <text evidence="2">The sequence shown here is derived from an EMBL/GenBank/DDBJ whole genome shotgun (WGS) entry which is preliminary data.</text>
</comment>
<dbReference type="RefSeq" id="WP_377183693.1">
    <property type="nucleotide sequence ID" value="NZ_JBHUPD010000001.1"/>
</dbReference>
<evidence type="ECO:0000313" key="2">
    <source>
        <dbReference type="EMBL" id="MFD2872241.1"/>
    </source>
</evidence>
<feature type="transmembrane region" description="Helical" evidence="1">
    <location>
        <begin position="154"/>
        <end position="175"/>
    </location>
</feature>
<keyword evidence="1" id="KW-1133">Transmembrane helix</keyword>
<dbReference type="InterPro" id="IPR018750">
    <property type="entry name" value="DUF2306_membrane"/>
</dbReference>
<feature type="transmembrane region" description="Helical" evidence="1">
    <location>
        <begin position="115"/>
        <end position="133"/>
    </location>
</feature>
<feature type="transmembrane region" description="Helical" evidence="1">
    <location>
        <begin position="48"/>
        <end position="74"/>
    </location>
</feature>
<organism evidence="2 3">
    <name type="scientific">Mucilaginibacter ximonensis</name>
    <dbReference type="NCBI Taxonomy" id="538021"/>
    <lineage>
        <taxon>Bacteria</taxon>
        <taxon>Pseudomonadati</taxon>
        <taxon>Bacteroidota</taxon>
        <taxon>Sphingobacteriia</taxon>
        <taxon>Sphingobacteriales</taxon>
        <taxon>Sphingobacteriaceae</taxon>
        <taxon>Mucilaginibacter</taxon>
    </lineage>
</organism>
<keyword evidence="1" id="KW-0472">Membrane</keyword>
<proteinExistence type="predicted"/>
<accession>A0ABW5YAF5</accession>
<keyword evidence="1" id="KW-0812">Transmembrane</keyword>
<keyword evidence="3" id="KW-1185">Reference proteome</keyword>
<dbReference type="Proteomes" id="UP001597557">
    <property type="component" value="Unassembled WGS sequence"/>
</dbReference>
<feature type="transmembrane region" description="Helical" evidence="1">
    <location>
        <begin position="181"/>
        <end position="202"/>
    </location>
</feature>
<reference evidence="3" key="1">
    <citation type="journal article" date="2019" name="Int. J. Syst. Evol. Microbiol.">
        <title>The Global Catalogue of Microorganisms (GCM) 10K type strain sequencing project: providing services to taxonomists for standard genome sequencing and annotation.</title>
        <authorList>
            <consortium name="The Broad Institute Genomics Platform"/>
            <consortium name="The Broad Institute Genome Sequencing Center for Infectious Disease"/>
            <person name="Wu L."/>
            <person name="Ma J."/>
        </authorList>
    </citation>
    <scope>NUCLEOTIDE SEQUENCE [LARGE SCALE GENOMIC DNA]</scope>
    <source>
        <strain evidence="3">KCTC 22437</strain>
    </source>
</reference>
<feature type="transmembrane region" description="Helical" evidence="1">
    <location>
        <begin position="86"/>
        <end position="109"/>
    </location>
</feature>
<name>A0ABW5YAF5_9SPHI</name>
<sequence>MRKKSIKWVLMSIFCLIGFAMVARRIMVLNGMPVAKPPFKFDPDAEFGIHQCITYIHIIAGALFVSLGPFQFIPQIRRSYLSYHRFAGWLFIAAAFVIGCSALALPFVIKLIGGFNEGAATVFFGFIFLLYAFNAIRSVVKKDIDAHREWMIRTFILGLAVVTIRLINVLLFLFTRSSPQVFFGTAFWLGFSIHLLVAEWYIRYSRK</sequence>
<dbReference type="EMBL" id="JBHUPD010000001">
    <property type="protein sequence ID" value="MFD2872241.1"/>
    <property type="molecule type" value="Genomic_DNA"/>
</dbReference>
<dbReference type="Pfam" id="PF10067">
    <property type="entry name" value="DUF2306"/>
    <property type="match status" value="1"/>
</dbReference>
<evidence type="ECO:0000313" key="3">
    <source>
        <dbReference type="Proteomes" id="UP001597557"/>
    </source>
</evidence>
<gene>
    <name evidence="2" type="ORF">ACFS5N_07175</name>
</gene>
<protein>
    <submittedName>
        <fullName evidence="2">DUF2306 domain-containing protein</fullName>
    </submittedName>
</protein>